<dbReference type="PIRSF" id="PIRSF036990">
    <property type="entry name" value="UCP036990_CBS_BON"/>
    <property type="match status" value="1"/>
</dbReference>
<evidence type="ECO:0000256" key="2">
    <source>
        <dbReference type="PROSITE-ProRule" id="PRU00703"/>
    </source>
</evidence>
<dbReference type="PROSITE" id="PS51371">
    <property type="entry name" value="CBS"/>
    <property type="match status" value="2"/>
</dbReference>
<feature type="domain" description="CBS" evidence="4">
    <location>
        <begin position="7"/>
        <end position="64"/>
    </location>
</feature>
<dbReference type="InterPro" id="IPR051257">
    <property type="entry name" value="Diverse_CBS-Domain"/>
</dbReference>
<reference evidence="5 6" key="1">
    <citation type="journal article" date="2012" name="J. Bacteriol.">
        <title>Draft Genome Sequence of Mesorhizobium alhagi CCNWXJ12-2T, a Novel Salt-Resistant Species Isolated from the Desert of Northwestern China.</title>
        <authorList>
            <person name="Zhou M."/>
            <person name="Chen W."/>
            <person name="Chen H."/>
            <person name="Wei G."/>
        </authorList>
    </citation>
    <scope>NUCLEOTIDE SEQUENCE [LARGE SCALE GENOMIC DNA]</scope>
    <source>
        <strain evidence="5 6">CCNWXJ12-2</strain>
    </source>
</reference>
<feature type="domain" description="CBS" evidence="4">
    <location>
        <begin position="93"/>
        <end position="149"/>
    </location>
</feature>
<evidence type="ECO:0000313" key="6">
    <source>
        <dbReference type="Proteomes" id="UP000003250"/>
    </source>
</evidence>
<sequence length="220" mass="23700">MKAKDVMTVDVVSVSPDHSVRHAARIMLDHRISGLPVIDDDGRVVGIVTEGDLMRRSELGAQALAPVDRQFSTEENNAGAYVKSHSWKVADVMTEDPVKVEEETPLPRIAALMAERGIKRVPVMRGGHLVGIVSRAELLRVLITAKFDATAPGDDAIRRSILTRLREDAGIKGDELALTVADGLVHVSGAVSSQSERDAVRVVAEGVRGVKGFFDHLSLA</sequence>
<dbReference type="SMART" id="SM00116">
    <property type="entry name" value="CBS"/>
    <property type="match status" value="2"/>
</dbReference>
<dbReference type="OrthoDB" id="9783590at2"/>
<dbReference type="Gene3D" id="3.10.580.10">
    <property type="entry name" value="CBS-domain"/>
    <property type="match status" value="1"/>
</dbReference>
<dbReference type="PATRIC" id="fig|1107882.3.peg.3752"/>
<dbReference type="PROSITE" id="PS50914">
    <property type="entry name" value="BON"/>
    <property type="match status" value="1"/>
</dbReference>
<dbReference type="Gene3D" id="3.30.1340.30">
    <property type="match status" value="1"/>
</dbReference>
<dbReference type="EMBL" id="AHAM01000159">
    <property type="protein sequence ID" value="EHK55537.1"/>
    <property type="molecule type" value="Genomic_DNA"/>
</dbReference>
<dbReference type="InterPro" id="IPR000644">
    <property type="entry name" value="CBS_dom"/>
</dbReference>
<dbReference type="PANTHER" id="PTHR43080:SF26">
    <property type="entry name" value="REGULATORY PROTEIN"/>
    <property type="match status" value="1"/>
</dbReference>
<gene>
    <name evidence="5" type="ORF">MAXJ12_19228</name>
</gene>
<organism evidence="5 6">
    <name type="scientific">Mesorhizobium alhagi CCNWXJ12-2</name>
    <dbReference type="NCBI Taxonomy" id="1107882"/>
    <lineage>
        <taxon>Bacteria</taxon>
        <taxon>Pseudomonadati</taxon>
        <taxon>Pseudomonadota</taxon>
        <taxon>Alphaproteobacteria</taxon>
        <taxon>Hyphomicrobiales</taxon>
        <taxon>Phyllobacteriaceae</taxon>
        <taxon>Allomesorhizobium</taxon>
    </lineage>
</organism>
<dbReference type="InterPro" id="IPR017080">
    <property type="entry name" value="UCP036990_CBS_BON"/>
</dbReference>
<dbReference type="SUPFAM" id="SSF54631">
    <property type="entry name" value="CBS-domain pair"/>
    <property type="match status" value="1"/>
</dbReference>
<dbReference type="Pfam" id="PF00571">
    <property type="entry name" value="CBS"/>
    <property type="match status" value="2"/>
</dbReference>
<dbReference type="PANTHER" id="PTHR43080">
    <property type="entry name" value="CBS DOMAIN-CONTAINING PROTEIN CBSX3, MITOCHONDRIAL"/>
    <property type="match status" value="1"/>
</dbReference>
<keyword evidence="6" id="KW-1185">Reference proteome</keyword>
<keyword evidence="1 2" id="KW-0129">CBS domain</keyword>
<evidence type="ECO:0000259" key="4">
    <source>
        <dbReference type="PROSITE" id="PS51371"/>
    </source>
</evidence>
<dbReference type="InterPro" id="IPR046342">
    <property type="entry name" value="CBS_dom_sf"/>
</dbReference>
<feature type="domain" description="BON" evidence="3">
    <location>
        <begin position="153"/>
        <end position="220"/>
    </location>
</feature>
<dbReference type="Proteomes" id="UP000003250">
    <property type="component" value="Unassembled WGS sequence"/>
</dbReference>
<evidence type="ECO:0000259" key="3">
    <source>
        <dbReference type="PROSITE" id="PS50914"/>
    </source>
</evidence>
<dbReference type="AlphaFoldDB" id="H0HUP7"/>
<dbReference type="Pfam" id="PF04972">
    <property type="entry name" value="BON"/>
    <property type="match status" value="1"/>
</dbReference>
<dbReference type="InterPro" id="IPR007055">
    <property type="entry name" value="BON_dom"/>
</dbReference>
<protein>
    <submittedName>
        <fullName evidence="5">Putative CBS domain protein</fullName>
    </submittedName>
</protein>
<evidence type="ECO:0000256" key="1">
    <source>
        <dbReference type="ARBA" id="ARBA00023122"/>
    </source>
</evidence>
<dbReference type="RefSeq" id="WP_008837464.1">
    <property type="nucleotide sequence ID" value="NZ_AHAM01000159.1"/>
</dbReference>
<name>H0HUP7_9HYPH</name>
<accession>H0HUP7</accession>
<evidence type="ECO:0000313" key="5">
    <source>
        <dbReference type="EMBL" id="EHK55537.1"/>
    </source>
</evidence>
<dbReference type="CDD" id="cd04586">
    <property type="entry name" value="CBS_pair_BON_assoc"/>
    <property type="match status" value="1"/>
</dbReference>
<proteinExistence type="predicted"/>